<feature type="region of interest" description="Disordered" evidence="4">
    <location>
        <begin position="43"/>
        <end position="71"/>
    </location>
</feature>
<evidence type="ECO:0000256" key="3">
    <source>
        <dbReference type="ARBA" id="ARBA00022729"/>
    </source>
</evidence>
<comment type="caution">
    <text evidence="5">The sequence shown here is derived from an EMBL/GenBank/DDBJ whole genome shotgun (WGS) entry which is preliminary data.</text>
</comment>
<reference evidence="5 6" key="1">
    <citation type="submission" date="2017-11" db="EMBL/GenBank/DDBJ databases">
        <title>Draft genome sequence of Bifidobacterium longum UMA026, isolated from Holstein dairy cow feces.</title>
        <authorList>
            <person name="Albert K."/>
            <person name="Sela D.A."/>
        </authorList>
    </citation>
    <scope>NUCLEOTIDE SEQUENCE [LARGE SCALE GENOMIC DNA]</scope>
    <source>
        <strain evidence="5 6">UMA026</strain>
    </source>
</reference>
<dbReference type="GO" id="GO:0046872">
    <property type="term" value="F:metal ion binding"/>
    <property type="evidence" value="ECO:0007669"/>
    <property type="project" value="InterPro"/>
</dbReference>
<organism evidence="5 6">
    <name type="scientific">Bifidobacterium longum</name>
    <dbReference type="NCBI Taxonomy" id="216816"/>
    <lineage>
        <taxon>Bacteria</taxon>
        <taxon>Bacillati</taxon>
        <taxon>Actinomycetota</taxon>
        <taxon>Actinomycetes</taxon>
        <taxon>Bifidobacteriales</taxon>
        <taxon>Bifidobacteriaceae</taxon>
        <taxon>Bifidobacterium</taxon>
    </lineage>
</organism>
<sequence length="128" mass="13942">MAKLAKADIVVLNGAGYDGWAEKTQLDKKRQTIVNVGGLMGVTATDEHEHSHDHAEGEEGRHHHHGATNPHLWFSPEAVLKAAEAINAVYADKAGAGSATAATVQRHFNDRKKPSRKWTTGPRITRHP</sequence>
<dbReference type="Gene3D" id="3.40.50.1980">
    <property type="entry name" value="Nitrogenase molybdenum iron protein domain"/>
    <property type="match status" value="1"/>
</dbReference>
<comment type="similarity">
    <text evidence="1">Belongs to the bacterial solute-binding protein 9 family.</text>
</comment>
<feature type="compositionally biased region" description="Basic and acidic residues" evidence="4">
    <location>
        <begin position="45"/>
        <end position="61"/>
    </location>
</feature>
<dbReference type="GO" id="GO:0030001">
    <property type="term" value="P:metal ion transport"/>
    <property type="evidence" value="ECO:0007669"/>
    <property type="project" value="InterPro"/>
</dbReference>
<dbReference type="EMBL" id="PHUM01000001">
    <property type="protein sequence ID" value="PWH09757.1"/>
    <property type="molecule type" value="Genomic_DNA"/>
</dbReference>
<proteinExistence type="inferred from homology"/>
<accession>A0A2U2RV62</accession>
<dbReference type="InterPro" id="IPR050492">
    <property type="entry name" value="Bact_metal-bind_prot9"/>
</dbReference>
<feature type="region of interest" description="Disordered" evidence="4">
    <location>
        <begin position="94"/>
        <end position="128"/>
    </location>
</feature>
<evidence type="ECO:0000313" key="5">
    <source>
        <dbReference type="EMBL" id="PWH09757.1"/>
    </source>
</evidence>
<name>A0A2U2RV62_BIFLN</name>
<protein>
    <submittedName>
        <fullName evidence="5">Zinc ABC transporter</fullName>
    </submittedName>
</protein>
<evidence type="ECO:0000256" key="1">
    <source>
        <dbReference type="ARBA" id="ARBA00011028"/>
    </source>
</evidence>
<dbReference type="SUPFAM" id="SSF53807">
    <property type="entry name" value="Helical backbone' metal receptor"/>
    <property type="match status" value="1"/>
</dbReference>
<dbReference type="AlphaFoldDB" id="A0A2U2RV62"/>
<evidence type="ECO:0000256" key="4">
    <source>
        <dbReference type="SAM" id="MobiDB-lite"/>
    </source>
</evidence>
<evidence type="ECO:0000313" key="6">
    <source>
        <dbReference type="Proteomes" id="UP000245582"/>
    </source>
</evidence>
<dbReference type="Pfam" id="PF01297">
    <property type="entry name" value="ZnuA"/>
    <property type="match status" value="1"/>
</dbReference>
<dbReference type="Proteomes" id="UP000245582">
    <property type="component" value="Unassembled WGS sequence"/>
</dbReference>
<keyword evidence="3" id="KW-0732">Signal</keyword>
<dbReference type="InterPro" id="IPR006127">
    <property type="entry name" value="ZnuA-like"/>
</dbReference>
<keyword evidence="2" id="KW-0813">Transport</keyword>
<evidence type="ECO:0000256" key="2">
    <source>
        <dbReference type="ARBA" id="ARBA00022448"/>
    </source>
</evidence>
<feature type="compositionally biased region" description="Low complexity" evidence="4">
    <location>
        <begin position="94"/>
        <end position="103"/>
    </location>
</feature>
<dbReference type="PANTHER" id="PTHR42953:SF3">
    <property type="entry name" value="HIGH-AFFINITY ZINC UPTAKE SYSTEM PROTEIN ZNUA"/>
    <property type="match status" value="1"/>
</dbReference>
<gene>
    <name evidence="5" type="ORF">CWE05_00675</name>
</gene>
<dbReference type="PANTHER" id="PTHR42953">
    <property type="entry name" value="HIGH-AFFINITY ZINC UPTAKE SYSTEM PROTEIN ZNUA-RELATED"/>
    <property type="match status" value="1"/>
</dbReference>